<feature type="region of interest" description="Disordered" evidence="1">
    <location>
        <begin position="733"/>
        <end position="773"/>
    </location>
</feature>
<feature type="region of interest" description="Disordered" evidence="1">
    <location>
        <begin position="607"/>
        <end position="632"/>
    </location>
</feature>
<dbReference type="EMBL" id="LUCH01002168">
    <property type="protein sequence ID" value="KAF5401891.1"/>
    <property type="molecule type" value="Genomic_DNA"/>
</dbReference>
<feature type="region of interest" description="Disordered" evidence="1">
    <location>
        <begin position="1453"/>
        <end position="1481"/>
    </location>
</feature>
<feature type="compositionally biased region" description="Polar residues" evidence="1">
    <location>
        <begin position="161"/>
        <end position="183"/>
    </location>
</feature>
<feature type="compositionally biased region" description="Polar residues" evidence="1">
    <location>
        <begin position="516"/>
        <end position="584"/>
    </location>
</feature>
<dbReference type="Proteomes" id="UP000748531">
    <property type="component" value="Unassembled WGS sequence"/>
</dbReference>
<proteinExistence type="predicted"/>
<evidence type="ECO:0000313" key="2">
    <source>
        <dbReference type="EMBL" id="KAF5401891.1"/>
    </source>
</evidence>
<feature type="region of interest" description="Disordered" evidence="1">
    <location>
        <begin position="512"/>
        <end position="584"/>
    </location>
</feature>
<dbReference type="OrthoDB" id="6253812at2759"/>
<comment type="caution">
    <text evidence="2">The sequence shown here is derived from an EMBL/GenBank/DDBJ whole genome shotgun (WGS) entry which is preliminary data.</text>
</comment>
<feature type="region of interest" description="Disordered" evidence="1">
    <location>
        <begin position="1"/>
        <end position="31"/>
    </location>
</feature>
<feature type="region of interest" description="Disordered" evidence="1">
    <location>
        <begin position="60"/>
        <end position="113"/>
    </location>
</feature>
<feature type="compositionally biased region" description="Low complexity" evidence="1">
    <location>
        <begin position="1323"/>
        <end position="1360"/>
    </location>
</feature>
<feature type="compositionally biased region" description="Polar residues" evidence="1">
    <location>
        <begin position="17"/>
        <end position="27"/>
    </location>
</feature>
<feature type="compositionally biased region" description="Basic and acidic residues" evidence="1">
    <location>
        <begin position="1453"/>
        <end position="1465"/>
    </location>
</feature>
<organism evidence="2 3">
    <name type="scientific">Paragonimus heterotremus</name>
    <dbReference type="NCBI Taxonomy" id="100268"/>
    <lineage>
        <taxon>Eukaryota</taxon>
        <taxon>Metazoa</taxon>
        <taxon>Spiralia</taxon>
        <taxon>Lophotrochozoa</taxon>
        <taxon>Platyhelminthes</taxon>
        <taxon>Trematoda</taxon>
        <taxon>Digenea</taxon>
        <taxon>Plagiorchiida</taxon>
        <taxon>Troglotremata</taxon>
        <taxon>Troglotrematidae</taxon>
        <taxon>Paragonimus</taxon>
    </lineage>
</organism>
<gene>
    <name evidence="2" type="ORF">PHET_04804</name>
</gene>
<evidence type="ECO:0000313" key="3">
    <source>
        <dbReference type="Proteomes" id="UP000748531"/>
    </source>
</evidence>
<name>A0A8J4SYX4_9TREM</name>
<feature type="compositionally biased region" description="Polar residues" evidence="1">
    <location>
        <begin position="100"/>
        <end position="109"/>
    </location>
</feature>
<reference evidence="2" key="1">
    <citation type="submission" date="2019-05" db="EMBL/GenBank/DDBJ databases">
        <title>Annotation for the trematode Paragonimus heterotremus.</title>
        <authorList>
            <person name="Choi Y.-J."/>
        </authorList>
    </citation>
    <scope>NUCLEOTIDE SEQUENCE</scope>
    <source>
        <strain evidence="2">LC</strain>
    </source>
</reference>
<feature type="compositionally biased region" description="Basic and acidic residues" evidence="1">
    <location>
        <begin position="1038"/>
        <end position="1053"/>
    </location>
</feature>
<feature type="compositionally biased region" description="Basic residues" evidence="1">
    <location>
        <begin position="743"/>
        <end position="752"/>
    </location>
</feature>
<feature type="region of interest" description="Disordered" evidence="1">
    <location>
        <begin position="463"/>
        <end position="484"/>
    </location>
</feature>
<feature type="compositionally biased region" description="Polar residues" evidence="1">
    <location>
        <begin position="61"/>
        <end position="83"/>
    </location>
</feature>
<keyword evidence="3" id="KW-1185">Reference proteome</keyword>
<feature type="compositionally biased region" description="Polar residues" evidence="1">
    <location>
        <begin position="1074"/>
        <end position="1095"/>
    </location>
</feature>
<feature type="region of interest" description="Disordered" evidence="1">
    <location>
        <begin position="153"/>
        <end position="188"/>
    </location>
</feature>
<feature type="region of interest" description="Disordered" evidence="1">
    <location>
        <begin position="861"/>
        <end position="881"/>
    </location>
</feature>
<protein>
    <submittedName>
        <fullName evidence="2">Uncharacterized protein</fullName>
    </submittedName>
</protein>
<evidence type="ECO:0000256" key="1">
    <source>
        <dbReference type="SAM" id="MobiDB-lite"/>
    </source>
</evidence>
<feature type="compositionally biased region" description="Basic and acidic residues" evidence="1">
    <location>
        <begin position="84"/>
        <end position="95"/>
    </location>
</feature>
<feature type="region of interest" description="Disordered" evidence="1">
    <location>
        <begin position="1313"/>
        <end position="1381"/>
    </location>
</feature>
<accession>A0A8J4SYX4</accession>
<feature type="compositionally biased region" description="Polar residues" evidence="1">
    <location>
        <begin position="753"/>
        <end position="764"/>
    </location>
</feature>
<feature type="compositionally biased region" description="Polar residues" evidence="1">
    <location>
        <begin position="1055"/>
        <end position="1066"/>
    </location>
</feature>
<feature type="region of interest" description="Disordered" evidence="1">
    <location>
        <begin position="919"/>
        <end position="942"/>
    </location>
</feature>
<feature type="compositionally biased region" description="Polar residues" evidence="1">
    <location>
        <begin position="1369"/>
        <end position="1381"/>
    </location>
</feature>
<feature type="region of interest" description="Disordered" evidence="1">
    <location>
        <begin position="1038"/>
        <end position="1097"/>
    </location>
</feature>
<sequence>MDCDRIGIVTAKHTNRPKSNTASSNEYRSNRTDSYEAIRSLQGQPNRAFLLRALACRNSHPVANSSSPIAQSRNSRTSSITPSHSRENSADRVRSGENPIKQTNSTSIPSHYGSRIRTVFGEVPAIMERSVPTQGKPIRSAEIKRSVTILSPSFGKHKSTKQPSSMWSVSPLTSNDQPRSVSAGTEYAETDTVNFHSTYLQSRPMNTMEKIDIRKPDRLDAIPSVELTEKSISTMQEKATQTSVENSVQYTESVISPDQKSNTCEVELQCRLPFSNHRIVPYGKTISSAEGWRHDPFTYKVSSTAGGKKKLSLRAFLRCIRGDTTVTRRTRLLAKTIQEYDPPEPRTRFRCSKRTRRVTPSDLYLHSKQLRAIRKRIIGLNEQQCRGVEVTESKFTLIHSSLDTLGTQLQAITTVLNEQNGLVQKLTRVMETLPTIWTNTTVSNHTIRRYPSSSSLIQRCHSTISKKSTEQSSRMNPKLTTSEYSIYGGPVRSSLHQKSNLSHSVRKRLSFAQRPASVSTQRTEVKQNVNQPGQLQPTASSEVHSDDSTITADSSLRVTLTRTRNNSITSTGKSVLPNKGTSEMTVSNHDAVDECMFDINPTDLVSSSPISQCSSPPSLPTMIEGPPSKSVTDIPELQRYYRIAYLEPEKRPSPQNLKDTNQKSAAYGQESCVTKTNQKHAQTFCKATPTRLREAGQLITTCKRSEKSPTKHSHDKETIGKIHEAHSTTMCPQKLKAGTGRSPKMRRCKRTSTKPLETASNSPGEQKVPYRPSTRTEHWNLTESVTCFGDVCDPTKSTIFHSRSGAKHPMKPCVLQNRRKCSVTFVNPKRVWSCTPETNLEEPNTQPQACERAVGKSQSSTISYCQPHSGKHRTSTYRHEERGVSRRVVNTFTFNPKGPQASILSSGSRTVQWTNLSDQTNNSAETEDTHNAEQSVEPTPCHSLKRPIELAQIPFSELRTTQPAKLSFVTARSFGNRKSLPGLTSDCSKPTEYALPEPEQSVKCSFTAQKLSKGREAKRLEADKQLYEELLSLKQNISKDKSKVPSNSEEKEMSSAGTANLSSNCQPEMELNETETAPNVSDKNESSSEITSTTVDYKERRRKRLEAKAAEDLKMILAMTEEAALERRDRAARMQNRDTVIEARTREHLPSTEIKEYRPTLIKKNAREIEGEETEHHESTTEQVFISPEMCSSETQTTAEVPLRSTGDQIFRTNDNQQCNFNPNIHSTNSLRFAQPWAWPYCAPPAYWSVMYPTPIPFNSPFTWNHPSWILSSTPVCNCCHNQLPIVEYACHQCCSDRTDSVARVVGYLRPSGHVSQRSPSATENSISETSSDTDSRTITISSRSSNSSTGSSTSSSGSIRNKIESKTTKPNYEQPVSENEQNGINRSYCHQVWQTMTAQSCDSYRPNFQVQSFCPFNQLDFPGDNGSPGTGTPVYRRLPICHMHVAHCPEKCESGTEKSSEGKRRLSKSRSVRFTVPDHE</sequence>
<feature type="compositionally biased region" description="Low complexity" evidence="1">
    <location>
        <begin position="607"/>
        <end position="616"/>
    </location>
</feature>